<dbReference type="EMBL" id="JPIN01000001">
    <property type="protein sequence ID" value="KFZ29921.1"/>
    <property type="molecule type" value="Genomic_DNA"/>
</dbReference>
<proteinExistence type="predicted"/>
<keyword evidence="1" id="KW-1133">Transmembrane helix</keyword>
<dbReference type="STRING" id="1517416.IDAT_02205"/>
<feature type="transmembrane region" description="Helical" evidence="1">
    <location>
        <begin position="36"/>
        <end position="55"/>
    </location>
</feature>
<evidence type="ECO:0000313" key="2">
    <source>
        <dbReference type="EMBL" id="KFZ29921.1"/>
    </source>
</evidence>
<evidence type="ECO:0000256" key="1">
    <source>
        <dbReference type="SAM" id="Phobius"/>
    </source>
</evidence>
<dbReference type="OrthoDB" id="825391at2"/>
<feature type="transmembrane region" description="Helical" evidence="1">
    <location>
        <begin position="92"/>
        <end position="118"/>
    </location>
</feature>
<feature type="transmembrane region" description="Helical" evidence="1">
    <location>
        <begin position="7"/>
        <end position="24"/>
    </location>
</feature>
<dbReference type="Proteomes" id="UP000053718">
    <property type="component" value="Unassembled WGS sequence"/>
</dbReference>
<dbReference type="RefSeq" id="WP_034729873.1">
    <property type="nucleotide sequence ID" value="NZ_JPIN01000001.1"/>
</dbReference>
<sequence length="121" mass="12858">MTSKQLGWGTFSVGFLLVGIPFWLEPYETVTVPNSFFGWGVLVVFLAAAFLRALAYFSFLHSWLIAGAIIPAVTMARTLVEVVSDPTSNNLWPLVLILAAGTGAIVAIAGAGIASLFARRG</sequence>
<keyword evidence="3" id="KW-1185">Reference proteome</keyword>
<organism evidence="2 3">
    <name type="scientific">Pseudidiomarina atlantica</name>
    <dbReference type="NCBI Taxonomy" id="1517416"/>
    <lineage>
        <taxon>Bacteria</taxon>
        <taxon>Pseudomonadati</taxon>
        <taxon>Pseudomonadota</taxon>
        <taxon>Gammaproteobacteria</taxon>
        <taxon>Alteromonadales</taxon>
        <taxon>Idiomarinaceae</taxon>
        <taxon>Pseudidiomarina</taxon>
    </lineage>
</organism>
<dbReference type="AlphaFoldDB" id="A0A094JBH5"/>
<gene>
    <name evidence="2" type="ORF">IDAT_02205</name>
</gene>
<keyword evidence="1" id="KW-0812">Transmembrane</keyword>
<dbReference type="eggNOG" id="ENOG5034A3F">
    <property type="taxonomic scope" value="Bacteria"/>
</dbReference>
<feature type="transmembrane region" description="Helical" evidence="1">
    <location>
        <begin position="62"/>
        <end position="80"/>
    </location>
</feature>
<protein>
    <submittedName>
        <fullName evidence="2">Uncharacterized protein</fullName>
    </submittedName>
</protein>
<accession>A0A094JBH5</accession>
<keyword evidence="1" id="KW-0472">Membrane</keyword>
<reference evidence="2 3" key="1">
    <citation type="submission" date="2014-06" db="EMBL/GenBank/DDBJ databases">
        <title>Draft genome sequence of Idiomarina sp. MCCC 1A10513.</title>
        <authorList>
            <person name="Du J."/>
            <person name="Lai Q."/>
            <person name="Shao Z."/>
        </authorList>
    </citation>
    <scope>NUCLEOTIDE SEQUENCE [LARGE SCALE GENOMIC DNA]</scope>
    <source>
        <strain evidence="2 3">MCCC 1A10513</strain>
    </source>
</reference>
<evidence type="ECO:0000313" key="3">
    <source>
        <dbReference type="Proteomes" id="UP000053718"/>
    </source>
</evidence>
<comment type="caution">
    <text evidence="2">The sequence shown here is derived from an EMBL/GenBank/DDBJ whole genome shotgun (WGS) entry which is preliminary data.</text>
</comment>
<name>A0A094JBH5_9GAMM</name>